<dbReference type="InterPro" id="IPR036034">
    <property type="entry name" value="PDZ_sf"/>
</dbReference>
<feature type="coiled-coil region" evidence="1">
    <location>
        <begin position="274"/>
        <end position="315"/>
    </location>
</feature>
<feature type="chain" id="PRO_5046156991" evidence="3">
    <location>
        <begin position="24"/>
        <end position="408"/>
    </location>
</feature>
<name>A0ABT7PFX7_9BACT</name>
<dbReference type="RefSeq" id="WP_289162890.1">
    <property type="nucleotide sequence ID" value="NZ_JASZZN010000005.1"/>
</dbReference>
<reference evidence="5 6" key="1">
    <citation type="submission" date="2023-06" db="EMBL/GenBank/DDBJ databases">
        <title>Roseiconus lacunae JC819 isolated from Gulf of Mannar region, Tamil Nadu.</title>
        <authorList>
            <person name="Pk S."/>
            <person name="Ch S."/>
            <person name="Ch V.R."/>
        </authorList>
    </citation>
    <scope>NUCLEOTIDE SEQUENCE [LARGE SCALE GENOMIC DNA]</scope>
    <source>
        <strain evidence="5 6">JC819</strain>
    </source>
</reference>
<comment type="caution">
    <text evidence="5">The sequence shown here is derived from an EMBL/GenBank/DDBJ whole genome shotgun (WGS) entry which is preliminary data.</text>
</comment>
<accession>A0ABT7PFX7</accession>
<dbReference type="InterPro" id="IPR001478">
    <property type="entry name" value="PDZ"/>
</dbReference>
<feature type="region of interest" description="Disordered" evidence="2">
    <location>
        <begin position="357"/>
        <end position="408"/>
    </location>
</feature>
<evidence type="ECO:0000256" key="3">
    <source>
        <dbReference type="SAM" id="SignalP"/>
    </source>
</evidence>
<sequence length="408" mass="43666">MKFRTRIAAVGTTVALMMPAAQAQNVGGAISDAVQDRLSPGNTIDSRDALRNGIRRATGGVLRGDNLNQAVRDGINETARSVENRVYTDGTVRGNAGVYTDSQGYIRNRGDVRGQSRTMYQANDGRWFYLDNNNRAVYSGSASQGGQYGSDHRTQTHAQSHAQYYGHQGNAHVGYQGHSERGRLGAAIEETDQGVRVTSVVEGSAAAKAGLRTGDVIVTADGQKIESPQALGQRIADAESDTNMQLVVKRDGREQELTASLGAKMDSQSRTGNGNRMMRGNRDLNNRVNQLEQQLNSLRTTIDDLRRDIQTTGNEAIESTRQRGETLSDNVENEAYEAANEVNAAAENATSTAREAAAEASQTTRDAVRSTEAAANEAAKSATDAARNATDAARETVESAGNGLGLEQ</sequence>
<feature type="domain" description="PDZ" evidence="4">
    <location>
        <begin position="179"/>
        <end position="227"/>
    </location>
</feature>
<evidence type="ECO:0000313" key="6">
    <source>
        <dbReference type="Proteomes" id="UP001239462"/>
    </source>
</evidence>
<proteinExistence type="predicted"/>
<dbReference type="SUPFAM" id="SSF50156">
    <property type="entry name" value="PDZ domain-like"/>
    <property type="match status" value="1"/>
</dbReference>
<evidence type="ECO:0000256" key="2">
    <source>
        <dbReference type="SAM" id="MobiDB-lite"/>
    </source>
</evidence>
<feature type="signal peptide" evidence="3">
    <location>
        <begin position="1"/>
        <end position="23"/>
    </location>
</feature>
<dbReference type="Pfam" id="PF13180">
    <property type="entry name" value="PDZ_2"/>
    <property type="match status" value="1"/>
</dbReference>
<keyword evidence="3" id="KW-0732">Signal</keyword>
<evidence type="ECO:0000256" key="1">
    <source>
        <dbReference type="SAM" id="Coils"/>
    </source>
</evidence>
<feature type="compositionally biased region" description="Low complexity" evidence="2">
    <location>
        <begin position="370"/>
        <end position="391"/>
    </location>
</feature>
<protein>
    <submittedName>
        <fullName evidence="5">PDZ domain-containing protein</fullName>
    </submittedName>
</protein>
<organism evidence="5 6">
    <name type="scientific">Roseiconus lacunae</name>
    <dbReference type="NCBI Taxonomy" id="2605694"/>
    <lineage>
        <taxon>Bacteria</taxon>
        <taxon>Pseudomonadati</taxon>
        <taxon>Planctomycetota</taxon>
        <taxon>Planctomycetia</taxon>
        <taxon>Pirellulales</taxon>
        <taxon>Pirellulaceae</taxon>
        <taxon>Roseiconus</taxon>
    </lineage>
</organism>
<dbReference type="Proteomes" id="UP001239462">
    <property type="component" value="Unassembled WGS sequence"/>
</dbReference>
<evidence type="ECO:0000313" key="5">
    <source>
        <dbReference type="EMBL" id="MDM4015400.1"/>
    </source>
</evidence>
<dbReference type="EMBL" id="JASZZN010000005">
    <property type="protein sequence ID" value="MDM4015400.1"/>
    <property type="molecule type" value="Genomic_DNA"/>
</dbReference>
<gene>
    <name evidence="5" type="ORF">QTN89_08175</name>
</gene>
<keyword evidence="6" id="KW-1185">Reference proteome</keyword>
<dbReference type="PROSITE" id="PS50106">
    <property type="entry name" value="PDZ"/>
    <property type="match status" value="1"/>
</dbReference>
<evidence type="ECO:0000259" key="4">
    <source>
        <dbReference type="PROSITE" id="PS50106"/>
    </source>
</evidence>
<dbReference type="SMART" id="SM00228">
    <property type="entry name" value="PDZ"/>
    <property type="match status" value="1"/>
</dbReference>
<keyword evidence="1" id="KW-0175">Coiled coil</keyword>
<dbReference type="Gene3D" id="1.20.120.20">
    <property type="entry name" value="Apolipoprotein"/>
    <property type="match status" value="1"/>
</dbReference>
<dbReference type="Gene3D" id="2.30.42.10">
    <property type="match status" value="1"/>
</dbReference>